<keyword evidence="2" id="KW-0732">Signal</keyword>
<evidence type="ECO:0000256" key="2">
    <source>
        <dbReference type="SAM" id="SignalP"/>
    </source>
</evidence>
<dbReference type="Pfam" id="PF12770">
    <property type="entry name" value="CHAT"/>
    <property type="match status" value="1"/>
</dbReference>
<evidence type="ECO:0000313" key="5">
    <source>
        <dbReference type="Proteomes" id="UP001165489"/>
    </source>
</evidence>
<keyword evidence="1" id="KW-1133">Transmembrane helix</keyword>
<dbReference type="PANTHER" id="PTHR10098:SF108">
    <property type="entry name" value="TETRATRICOPEPTIDE REPEAT PROTEIN 28"/>
    <property type="match status" value="1"/>
</dbReference>
<accession>A0ABS9UZ91</accession>
<reference evidence="4" key="1">
    <citation type="submission" date="2022-03" db="EMBL/GenBank/DDBJ databases">
        <title>De novo assembled genomes of Belliella spp. (Cyclobacteriaceae) strains.</title>
        <authorList>
            <person name="Szabo A."/>
            <person name="Korponai K."/>
            <person name="Felfoldi T."/>
        </authorList>
    </citation>
    <scope>NUCLEOTIDE SEQUENCE</scope>
    <source>
        <strain evidence="4">DSM 111904</strain>
    </source>
</reference>
<dbReference type="EMBL" id="JAKZGP010000018">
    <property type="protein sequence ID" value="MCH7409477.1"/>
    <property type="molecule type" value="Genomic_DNA"/>
</dbReference>
<evidence type="ECO:0000259" key="3">
    <source>
        <dbReference type="Pfam" id="PF12770"/>
    </source>
</evidence>
<feature type="signal peptide" evidence="2">
    <location>
        <begin position="1"/>
        <end position="24"/>
    </location>
</feature>
<name>A0ABS9UZ91_9BACT</name>
<dbReference type="PANTHER" id="PTHR10098">
    <property type="entry name" value="RAPSYN-RELATED"/>
    <property type="match status" value="1"/>
</dbReference>
<comment type="caution">
    <text evidence="4">The sequence shown here is derived from an EMBL/GenBank/DDBJ whole genome shotgun (WGS) entry which is preliminary data.</text>
</comment>
<feature type="transmembrane region" description="Helical" evidence="1">
    <location>
        <begin position="993"/>
        <end position="1011"/>
    </location>
</feature>
<feature type="chain" id="PRO_5045130225" evidence="2">
    <location>
        <begin position="25"/>
        <end position="1018"/>
    </location>
</feature>
<gene>
    <name evidence="4" type="ORF">MM239_08730</name>
</gene>
<evidence type="ECO:0000313" key="4">
    <source>
        <dbReference type="EMBL" id="MCH7409477.1"/>
    </source>
</evidence>
<sequence length="1018" mass="117102">MNLRSTISVLFTAFFFLLISLSLAQETSSDRKAFDLNKAKLDSIKSQSRLKQRSEIENRGALLELEMYFRNKKHHDEYLECLSLLSSSYSQEGKWDSLLYYLNVGIVDIIRPKKTTYKELINIFYNRYAAALNDAGQYINSKKIYEEHLDYLRKNDTLGLARAYNNFAVLLNNLKENEQSLRYYDSCLTALKRSGLDTASHLAYAAYLNQAMPKMNMGQFQEALESLRKSEINLVNLNMQNNPGEVILISLYYAYVYAYKNEFPEDLELASKYAKKGYEMLYQINKDHFYMVYFYLIMGDIEEKKGNFSQSFDFNNKAVVLKTMLHGEFNDDMPSMLTILARISSKLGQQESTAGFFAKVDKFYARPDQLKTYDYIEYLLEDAEFRLKIKDLKLAEDKLLQALQGYIPSYAWRHGIADNPTIDLIPDNYQSAFFFIKKGEITKRIAEITNDTNLLNSSLDAYVLGILLLNKSKNAIFNIRSKSQYGQQKSVYFSEAIQLATSLYQKTNDNTYWEKAFLLADLNKSSNLKHHLNQKSNTFQKLIPSELQAKELELRTDINFLELQVYRDSFTKAIQSSSNDSTLQLIVKKKEEVNHLLTSYKTDFPNYYNLHYGGQNFNSKSIFDPNQTKALRNSKKLIIQYIEFENDILMIYLKGNNEGIFKIEKDQLFTSNLNKFISDSKNPKSQHFQPAAYFLYEKLIGPVLKVEPAEHIIIIPDGALNHINFEILISKPIEEQNAFDKFNYLLKTHSITYQYSSSLIDFKKASLKKSKGSFLGFAPYQGNEKPLFLAQSERNSNIDLASFTSLPYSELEVTALSGKFSGQGYIGNEAKESYLKSQGKNSNILHFATHSHIDKNNPLFSSLLLSADDNDDGILYTHELYEMNLNADLVTLSACNSGYGEHQQGEGVISLARGFMYANVSNVLMSLWAVSDQSTSKLMSSFYDNVYNGESYSDAIRNAKLEYLQHADENTAHPYYWAGFVYLGNVEAAKPNYILYLFFAGLSMLIVFLVWRRFLRHI</sequence>
<keyword evidence="1" id="KW-0812">Transmembrane</keyword>
<keyword evidence="5" id="KW-1185">Reference proteome</keyword>
<organism evidence="4 5">
    <name type="scientific">Belliella filtrata</name>
    <dbReference type="NCBI Taxonomy" id="2923435"/>
    <lineage>
        <taxon>Bacteria</taxon>
        <taxon>Pseudomonadati</taxon>
        <taxon>Bacteroidota</taxon>
        <taxon>Cytophagia</taxon>
        <taxon>Cytophagales</taxon>
        <taxon>Cyclobacteriaceae</taxon>
        <taxon>Belliella</taxon>
    </lineage>
</organism>
<dbReference type="InterPro" id="IPR011990">
    <property type="entry name" value="TPR-like_helical_dom_sf"/>
</dbReference>
<keyword evidence="1" id="KW-0472">Membrane</keyword>
<dbReference type="InterPro" id="IPR024983">
    <property type="entry name" value="CHAT_dom"/>
</dbReference>
<proteinExistence type="predicted"/>
<dbReference type="RefSeq" id="WP_241347823.1">
    <property type="nucleotide sequence ID" value="NZ_JAKZGP010000018.1"/>
</dbReference>
<dbReference type="Proteomes" id="UP001165489">
    <property type="component" value="Unassembled WGS sequence"/>
</dbReference>
<dbReference type="Gene3D" id="1.25.40.10">
    <property type="entry name" value="Tetratricopeptide repeat domain"/>
    <property type="match status" value="1"/>
</dbReference>
<dbReference type="SUPFAM" id="SSF48452">
    <property type="entry name" value="TPR-like"/>
    <property type="match status" value="1"/>
</dbReference>
<feature type="domain" description="CHAT" evidence="3">
    <location>
        <begin position="692"/>
        <end position="985"/>
    </location>
</feature>
<evidence type="ECO:0000256" key="1">
    <source>
        <dbReference type="SAM" id="Phobius"/>
    </source>
</evidence>
<protein>
    <submittedName>
        <fullName evidence="4">CHAT domain-containing protein</fullName>
    </submittedName>
</protein>